<feature type="region of interest" description="Disordered" evidence="1">
    <location>
        <begin position="57"/>
        <end position="109"/>
    </location>
</feature>
<feature type="compositionally biased region" description="Polar residues" evidence="1">
    <location>
        <begin position="57"/>
        <end position="71"/>
    </location>
</feature>
<proteinExistence type="predicted"/>
<feature type="compositionally biased region" description="Basic and acidic residues" evidence="1">
    <location>
        <begin position="1"/>
        <end position="22"/>
    </location>
</feature>
<reference evidence="2 3" key="1">
    <citation type="submission" date="2019-05" db="EMBL/GenBank/DDBJ databases">
        <title>Another draft genome of Portunus trituberculatus and its Hox gene families provides insights of decapod evolution.</title>
        <authorList>
            <person name="Jeong J.-H."/>
            <person name="Song I."/>
            <person name="Kim S."/>
            <person name="Choi T."/>
            <person name="Kim D."/>
            <person name="Ryu S."/>
            <person name="Kim W."/>
        </authorList>
    </citation>
    <scope>NUCLEOTIDE SEQUENCE [LARGE SCALE GENOMIC DNA]</scope>
    <source>
        <tissue evidence="2">Muscle</tissue>
    </source>
</reference>
<keyword evidence="3" id="KW-1185">Reference proteome</keyword>
<name>A0A5B7IB27_PORTR</name>
<comment type="caution">
    <text evidence="2">The sequence shown here is derived from an EMBL/GenBank/DDBJ whole genome shotgun (WGS) entry which is preliminary data.</text>
</comment>
<gene>
    <name evidence="2" type="ORF">E2C01_073204</name>
</gene>
<evidence type="ECO:0000313" key="2">
    <source>
        <dbReference type="EMBL" id="MPC78707.1"/>
    </source>
</evidence>
<dbReference type="EMBL" id="VSRR010049153">
    <property type="protein sequence ID" value="MPC78707.1"/>
    <property type="molecule type" value="Genomic_DNA"/>
</dbReference>
<protein>
    <submittedName>
        <fullName evidence="2">Uncharacterized protein</fullName>
    </submittedName>
</protein>
<dbReference type="Proteomes" id="UP000324222">
    <property type="component" value="Unassembled WGS sequence"/>
</dbReference>
<accession>A0A5B7IB27</accession>
<dbReference type="AlphaFoldDB" id="A0A5B7IB27"/>
<evidence type="ECO:0000313" key="3">
    <source>
        <dbReference type="Proteomes" id="UP000324222"/>
    </source>
</evidence>
<organism evidence="2 3">
    <name type="scientific">Portunus trituberculatus</name>
    <name type="common">Swimming crab</name>
    <name type="synonym">Neptunus trituberculatus</name>
    <dbReference type="NCBI Taxonomy" id="210409"/>
    <lineage>
        <taxon>Eukaryota</taxon>
        <taxon>Metazoa</taxon>
        <taxon>Ecdysozoa</taxon>
        <taxon>Arthropoda</taxon>
        <taxon>Crustacea</taxon>
        <taxon>Multicrustacea</taxon>
        <taxon>Malacostraca</taxon>
        <taxon>Eumalacostraca</taxon>
        <taxon>Eucarida</taxon>
        <taxon>Decapoda</taxon>
        <taxon>Pleocyemata</taxon>
        <taxon>Brachyura</taxon>
        <taxon>Eubrachyura</taxon>
        <taxon>Portunoidea</taxon>
        <taxon>Portunidae</taxon>
        <taxon>Portuninae</taxon>
        <taxon>Portunus</taxon>
    </lineage>
</organism>
<sequence length="109" mass="11932">MSRIDEKEKLKEKKRGESERGRAKVGGGEGVPRRAGVPHYVLPLPPAGACLWSITPHFTTDTSRKGSSGISQGRPVETQERYASSYRKEVYLQSQPSPHEQGGKGERAG</sequence>
<feature type="region of interest" description="Disordered" evidence="1">
    <location>
        <begin position="1"/>
        <end position="36"/>
    </location>
</feature>
<evidence type="ECO:0000256" key="1">
    <source>
        <dbReference type="SAM" id="MobiDB-lite"/>
    </source>
</evidence>